<accession>A0A8T2NYS1</accession>
<comment type="caution">
    <text evidence="2">The sequence shown here is derived from an EMBL/GenBank/DDBJ whole genome shotgun (WGS) entry which is preliminary data.</text>
</comment>
<feature type="transmembrane region" description="Helical" evidence="1">
    <location>
        <begin position="12"/>
        <end position="34"/>
    </location>
</feature>
<reference evidence="2" key="1">
    <citation type="thesis" date="2021" institute="BYU ScholarsArchive" country="Provo, UT, USA">
        <title>Applications of and Algorithms for Genome Assembly and Genomic Analyses with an Emphasis on Marine Teleosts.</title>
        <authorList>
            <person name="Pickett B.D."/>
        </authorList>
    </citation>
    <scope>NUCLEOTIDE SEQUENCE</scope>
    <source>
        <strain evidence="2">HI-2016</strain>
    </source>
</reference>
<dbReference type="Proteomes" id="UP000824540">
    <property type="component" value="Unassembled WGS sequence"/>
</dbReference>
<name>A0A8T2NYS1_9TELE</name>
<gene>
    <name evidence="2" type="ORF">JZ751_011242</name>
</gene>
<dbReference type="EMBL" id="JAFBMS010000020">
    <property type="protein sequence ID" value="KAG9344570.1"/>
    <property type="molecule type" value="Genomic_DNA"/>
</dbReference>
<keyword evidence="1" id="KW-1133">Transmembrane helix</keyword>
<keyword evidence="3" id="KW-1185">Reference proteome</keyword>
<evidence type="ECO:0000313" key="3">
    <source>
        <dbReference type="Proteomes" id="UP000824540"/>
    </source>
</evidence>
<sequence length="252" mass="27042">MFTIDSQGEGDSVLIMGYSGPVAAAVALTEILLLQSIVGHNQQNRISSVSVAACPTLAVLTTAGYALAVVGIEQRNKTTLWCDYSLAALPRLWEVGFARTAPSEMFQNIEGTKEAGHWRGIHVYPPHPTVACEECLICSVKSPIQRIRIKQHGSLTVKRVTVIPPSVEARDNPANHETGLQSEEEALLFRVNPIYQMGEKLNLCNLPGSNSASTAVFFSGHIPPFCSSDDMPSLSDTVTVAHTGASAQGCPR</sequence>
<keyword evidence="1" id="KW-0472">Membrane</keyword>
<feature type="transmembrane region" description="Helical" evidence="1">
    <location>
        <begin position="46"/>
        <end position="68"/>
    </location>
</feature>
<dbReference type="AlphaFoldDB" id="A0A8T2NYS1"/>
<protein>
    <submittedName>
        <fullName evidence="2">Uncharacterized protein</fullName>
    </submittedName>
</protein>
<keyword evidence="1" id="KW-0812">Transmembrane</keyword>
<evidence type="ECO:0000256" key="1">
    <source>
        <dbReference type="SAM" id="Phobius"/>
    </source>
</evidence>
<organism evidence="2 3">
    <name type="scientific">Albula glossodonta</name>
    <name type="common">roundjaw bonefish</name>
    <dbReference type="NCBI Taxonomy" id="121402"/>
    <lineage>
        <taxon>Eukaryota</taxon>
        <taxon>Metazoa</taxon>
        <taxon>Chordata</taxon>
        <taxon>Craniata</taxon>
        <taxon>Vertebrata</taxon>
        <taxon>Euteleostomi</taxon>
        <taxon>Actinopterygii</taxon>
        <taxon>Neopterygii</taxon>
        <taxon>Teleostei</taxon>
        <taxon>Albuliformes</taxon>
        <taxon>Albulidae</taxon>
        <taxon>Albula</taxon>
    </lineage>
</organism>
<evidence type="ECO:0000313" key="2">
    <source>
        <dbReference type="EMBL" id="KAG9344570.1"/>
    </source>
</evidence>
<proteinExistence type="predicted"/>